<accession>A5BTY8</accession>
<sequence>MSATFGALPGDACYMSFRSLGSQQSNASNGARFGVEMKELQPLEADHSKLKEDFCTAAKSALGCENVVLLL</sequence>
<protein>
    <submittedName>
        <fullName evidence="1">Uncharacterized protein</fullName>
    </submittedName>
</protein>
<gene>
    <name evidence="1" type="ORF">VITISV_004849</name>
</gene>
<dbReference type="EMBL" id="AM470968">
    <property type="protein sequence ID" value="CAN70543.1"/>
    <property type="molecule type" value="Genomic_DNA"/>
</dbReference>
<reference evidence="1" key="1">
    <citation type="journal article" date="2007" name="PLoS ONE">
        <title>The first genome sequence of an elite grapevine cultivar (Pinot noir Vitis vinifera L.): coping with a highly heterozygous genome.</title>
        <authorList>
            <person name="Velasco R."/>
            <person name="Zharkikh A."/>
            <person name="Troggio M."/>
            <person name="Cartwright D.A."/>
            <person name="Cestaro A."/>
            <person name="Pruss D."/>
            <person name="Pindo M."/>
            <person name="FitzGerald L.M."/>
            <person name="Vezzulli S."/>
            <person name="Reid J."/>
            <person name="Malacarne G."/>
            <person name="Iliev D."/>
            <person name="Coppola G."/>
            <person name="Wardell B."/>
            <person name="Micheletti D."/>
            <person name="Macalma T."/>
            <person name="Facci M."/>
            <person name="Mitchell J.T."/>
            <person name="Perazzolli M."/>
            <person name="Eldredge G."/>
            <person name="Gatto P."/>
            <person name="Oyzerski R."/>
            <person name="Moretto M."/>
            <person name="Gutin N."/>
            <person name="Stefanini M."/>
            <person name="Chen Y."/>
            <person name="Segala C."/>
            <person name="Davenport C."/>
            <person name="Dematte L."/>
            <person name="Mraz A."/>
            <person name="Battilana J."/>
            <person name="Stormo K."/>
            <person name="Costa F."/>
            <person name="Tao Q."/>
            <person name="Si-Ammour A."/>
            <person name="Harkins T."/>
            <person name="Lackey A."/>
            <person name="Perbost C."/>
            <person name="Taillon B."/>
            <person name="Stella A."/>
            <person name="Solovyev V."/>
            <person name="Fawcett J.A."/>
            <person name="Sterck L."/>
            <person name="Vandepoele K."/>
            <person name="Grando S.M."/>
            <person name="Toppo S."/>
            <person name="Moser C."/>
            <person name="Lanchbury J."/>
            <person name="Bogden R."/>
            <person name="Skolnick M."/>
            <person name="Sgaramella V."/>
            <person name="Bhatnagar S.K."/>
            <person name="Fontana P."/>
            <person name="Gutin A."/>
            <person name="Van de Peer Y."/>
            <person name="Salamini F."/>
            <person name="Viola R."/>
        </authorList>
    </citation>
    <scope>NUCLEOTIDE SEQUENCE</scope>
</reference>
<dbReference type="AlphaFoldDB" id="A5BTY8"/>
<evidence type="ECO:0000313" key="1">
    <source>
        <dbReference type="EMBL" id="CAN70543.1"/>
    </source>
</evidence>
<organism evidence="1">
    <name type="scientific">Vitis vinifera</name>
    <name type="common">Grape</name>
    <dbReference type="NCBI Taxonomy" id="29760"/>
    <lineage>
        <taxon>Eukaryota</taxon>
        <taxon>Viridiplantae</taxon>
        <taxon>Streptophyta</taxon>
        <taxon>Embryophyta</taxon>
        <taxon>Tracheophyta</taxon>
        <taxon>Spermatophyta</taxon>
        <taxon>Magnoliopsida</taxon>
        <taxon>eudicotyledons</taxon>
        <taxon>Gunneridae</taxon>
        <taxon>Pentapetalae</taxon>
        <taxon>rosids</taxon>
        <taxon>Vitales</taxon>
        <taxon>Vitaceae</taxon>
        <taxon>Viteae</taxon>
        <taxon>Vitis</taxon>
    </lineage>
</organism>
<name>A5BTY8_VITVI</name>
<proteinExistence type="predicted"/>